<keyword evidence="5 13" id="KW-0375">Hydrogen ion transport</keyword>
<evidence type="ECO:0000256" key="9">
    <source>
        <dbReference type="ARBA" id="ARBA00023310"/>
    </source>
</evidence>
<organism evidence="16 17">
    <name type="scientific">Sphingomonas sanxanigenens</name>
    <dbReference type="NCBI Taxonomy" id="397260"/>
    <lineage>
        <taxon>Bacteria</taxon>
        <taxon>Pseudomonadati</taxon>
        <taxon>Pseudomonadota</taxon>
        <taxon>Alphaproteobacteria</taxon>
        <taxon>Sphingomonadales</taxon>
        <taxon>Sphingomonadaceae</taxon>
        <taxon>Sphingomonas</taxon>
    </lineage>
</organism>
<dbReference type="GO" id="GO:0046961">
    <property type="term" value="F:proton-transporting ATPase activity, rotational mechanism"/>
    <property type="evidence" value="ECO:0007669"/>
    <property type="project" value="TreeGrafter"/>
</dbReference>
<keyword evidence="3 13" id="KW-0138">CF(0)</keyword>
<comment type="subcellular location">
    <subcellularLocation>
        <location evidence="13">Cell membrane</location>
        <topology evidence="13">Single-pass membrane protein</topology>
    </subcellularLocation>
    <subcellularLocation>
        <location evidence="12">Endomembrane system</location>
        <topology evidence="12">Single-pass membrane protein</topology>
    </subcellularLocation>
</comment>
<keyword evidence="4 13" id="KW-0812">Transmembrane</keyword>
<keyword evidence="2 13" id="KW-0813">Transport</keyword>
<evidence type="ECO:0000256" key="4">
    <source>
        <dbReference type="ARBA" id="ARBA00022692"/>
    </source>
</evidence>
<evidence type="ECO:0000256" key="15">
    <source>
        <dbReference type="SAM" id="Coils"/>
    </source>
</evidence>
<evidence type="ECO:0000256" key="10">
    <source>
        <dbReference type="ARBA" id="ARBA00025198"/>
    </source>
</evidence>
<dbReference type="EMBL" id="QFNN01000025">
    <property type="protein sequence ID" value="PZO90565.1"/>
    <property type="molecule type" value="Genomic_DNA"/>
</dbReference>
<evidence type="ECO:0000313" key="16">
    <source>
        <dbReference type="EMBL" id="PZO90565.1"/>
    </source>
</evidence>
<evidence type="ECO:0000256" key="3">
    <source>
        <dbReference type="ARBA" id="ARBA00022547"/>
    </source>
</evidence>
<accession>A0A2W5C5H0</accession>
<name>A0A2W5C5H0_9SPHN</name>
<dbReference type="HAMAP" id="MF_01398">
    <property type="entry name" value="ATP_synth_b_bprime"/>
    <property type="match status" value="1"/>
</dbReference>
<evidence type="ECO:0000313" key="17">
    <source>
        <dbReference type="Proteomes" id="UP000249066"/>
    </source>
</evidence>
<feature type="coiled-coil region" evidence="15">
    <location>
        <begin position="92"/>
        <end position="128"/>
    </location>
</feature>
<dbReference type="GO" id="GO:0005886">
    <property type="term" value="C:plasma membrane"/>
    <property type="evidence" value="ECO:0007669"/>
    <property type="project" value="UniProtKB-SubCell"/>
</dbReference>
<comment type="function">
    <text evidence="10 13">F(1)F(0) ATP synthase produces ATP from ADP in the presence of a proton or sodium gradient. F-type ATPases consist of two structural domains, F(1) containing the extramembraneous catalytic core and F(0) containing the membrane proton channel, linked together by a central stalk and a peripheral stalk. During catalysis, ATP synthesis in the catalytic domain of F(1) is coupled via a rotary mechanism of the central stalk subunits to proton translocation.</text>
</comment>
<evidence type="ECO:0000256" key="6">
    <source>
        <dbReference type="ARBA" id="ARBA00022989"/>
    </source>
</evidence>
<keyword evidence="6 13" id="KW-1133">Transmembrane helix</keyword>
<dbReference type="Pfam" id="PF00430">
    <property type="entry name" value="ATP-synt_B"/>
    <property type="match status" value="1"/>
</dbReference>
<dbReference type="GO" id="GO:0045259">
    <property type="term" value="C:proton-transporting ATP synthase complex"/>
    <property type="evidence" value="ECO:0007669"/>
    <property type="project" value="UniProtKB-KW"/>
</dbReference>
<keyword evidence="7 13" id="KW-0406">Ion transport</keyword>
<dbReference type="AlphaFoldDB" id="A0A2W5C5H0"/>
<dbReference type="InterPro" id="IPR002146">
    <property type="entry name" value="ATP_synth_b/b'su_bac/chlpt"/>
</dbReference>
<gene>
    <name evidence="13" type="primary">atpF</name>
    <name evidence="16" type="ORF">DI623_06225</name>
</gene>
<keyword evidence="8 13" id="KW-0472">Membrane</keyword>
<dbReference type="InterPro" id="IPR050059">
    <property type="entry name" value="ATP_synthase_B_chain"/>
</dbReference>
<feature type="transmembrane region" description="Helical" evidence="13">
    <location>
        <begin position="12"/>
        <end position="32"/>
    </location>
</feature>
<comment type="function">
    <text evidence="11">Component of the F(0) channel, it forms part of the peripheral stalk, linking F(1) to F(0). The b'-subunit is a diverged and duplicated form of b found in plants and photosynthetic bacteria.</text>
</comment>
<evidence type="ECO:0000256" key="1">
    <source>
        <dbReference type="ARBA" id="ARBA00005513"/>
    </source>
</evidence>
<dbReference type="PANTHER" id="PTHR33445">
    <property type="entry name" value="ATP SYNTHASE SUBUNIT B', CHLOROPLASTIC"/>
    <property type="match status" value="1"/>
</dbReference>
<evidence type="ECO:0000256" key="2">
    <source>
        <dbReference type="ARBA" id="ARBA00022448"/>
    </source>
</evidence>
<evidence type="ECO:0000256" key="12">
    <source>
        <dbReference type="ARBA" id="ARBA00037847"/>
    </source>
</evidence>
<comment type="similarity">
    <text evidence="1 13 14">Belongs to the ATPase B chain family.</text>
</comment>
<proteinExistence type="inferred from homology"/>
<dbReference type="Proteomes" id="UP000249066">
    <property type="component" value="Unassembled WGS sequence"/>
</dbReference>
<evidence type="ECO:0000256" key="11">
    <source>
        <dbReference type="ARBA" id="ARBA00025614"/>
    </source>
</evidence>
<dbReference type="PANTHER" id="PTHR33445:SF1">
    <property type="entry name" value="ATP SYNTHASE SUBUNIT B"/>
    <property type="match status" value="1"/>
</dbReference>
<dbReference type="GO" id="GO:0012505">
    <property type="term" value="C:endomembrane system"/>
    <property type="evidence" value="ECO:0007669"/>
    <property type="project" value="UniProtKB-SubCell"/>
</dbReference>
<evidence type="ECO:0000256" key="5">
    <source>
        <dbReference type="ARBA" id="ARBA00022781"/>
    </source>
</evidence>
<comment type="caution">
    <text evidence="16">The sequence shown here is derived from an EMBL/GenBank/DDBJ whole genome shotgun (WGS) entry which is preliminary data.</text>
</comment>
<evidence type="ECO:0000256" key="7">
    <source>
        <dbReference type="ARBA" id="ARBA00023065"/>
    </source>
</evidence>
<protein>
    <recommendedName>
        <fullName evidence="13">ATP synthase subunit b</fullName>
    </recommendedName>
    <alternativeName>
        <fullName evidence="13">ATP synthase F(0) sector subunit b</fullName>
    </alternativeName>
    <alternativeName>
        <fullName evidence="13">ATPase subunit I</fullName>
    </alternativeName>
    <alternativeName>
        <fullName evidence="13">F-type ATPase subunit b</fullName>
        <shortName evidence="13">F-ATPase subunit b</shortName>
    </alternativeName>
</protein>
<evidence type="ECO:0000256" key="13">
    <source>
        <dbReference type="HAMAP-Rule" id="MF_01398"/>
    </source>
</evidence>
<comment type="subunit">
    <text evidence="13">F-type ATPases have 2 components, F(1) - the catalytic core - and F(0) - the membrane proton channel. F(1) has five subunits: alpha(3), beta(3), gamma(1), delta(1), epsilon(1). F(0) has three main subunits: a(1), b(2) and c(10-14). The alpha and beta chains form an alternating ring which encloses part of the gamma chain. F(1) is attached to F(0) by a central stalk formed by the gamma and epsilon chains, while a peripheral stalk is formed by the delta and b chains.</text>
</comment>
<keyword evidence="15" id="KW-0175">Coiled coil</keyword>
<reference evidence="16 17" key="1">
    <citation type="submission" date="2017-08" db="EMBL/GenBank/DDBJ databases">
        <title>Infants hospitalized years apart are colonized by the same room-sourced microbial strains.</title>
        <authorList>
            <person name="Brooks B."/>
            <person name="Olm M.R."/>
            <person name="Firek B.A."/>
            <person name="Baker R."/>
            <person name="Thomas B.C."/>
            <person name="Morowitz M.J."/>
            <person name="Banfield J.F."/>
        </authorList>
    </citation>
    <scope>NUCLEOTIDE SEQUENCE [LARGE SCALE GENOMIC DNA]</scope>
    <source>
        <strain evidence="16">S2_018_000_R2_101</strain>
    </source>
</reference>
<keyword evidence="13" id="KW-1003">Cell membrane</keyword>
<dbReference type="GO" id="GO:0046933">
    <property type="term" value="F:proton-transporting ATP synthase activity, rotational mechanism"/>
    <property type="evidence" value="ECO:0007669"/>
    <property type="project" value="UniProtKB-UniRule"/>
</dbReference>
<evidence type="ECO:0000256" key="8">
    <source>
        <dbReference type="ARBA" id="ARBA00023136"/>
    </source>
</evidence>
<evidence type="ECO:0000256" key="14">
    <source>
        <dbReference type="RuleBase" id="RU003848"/>
    </source>
</evidence>
<keyword evidence="9 13" id="KW-0066">ATP synthesis</keyword>
<sequence>MPQFDLANFVPQIAWLALFFAILYFGIVRLTLPKIGNIVDAREAKVTGDLSAAETAKAHADRIEADYHAAIAGAQASARTAVADARSKAARATEAEVAKADAAAEAKLAEAQQRIDAASAEASASIETIAADAAADIVERLTGKRPDGAAATKAARAVIAG</sequence>